<organism evidence="2 3">
    <name type="scientific">Ensete ventricosum</name>
    <name type="common">Abyssinian banana</name>
    <name type="synonym">Musa ensete</name>
    <dbReference type="NCBI Taxonomy" id="4639"/>
    <lineage>
        <taxon>Eukaryota</taxon>
        <taxon>Viridiplantae</taxon>
        <taxon>Streptophyta</taxon>
        <taxon>Embryophyta</taxon>
        <taxon>Tracheophyta</taxon>
        <taxon>Spermatophyta</taxon>
        <taxon>Magnoliopsida</taxon>
        <taxon>Liliopsida</taxon>
        <taxon>Zingiberales</taxon>
        <taxon>Musaceae</taxon>
        <taxon>Ensete</taxon>
    </lineage>
</organism>
<dbReference type="EMBL" id="AMZH03009083">
    <property type="protein sequence ID" value="RRT57622.1"/>
    <property type="molecule type" value="Genomic_DNA"/>
</dbReference>
<evidence type="ECO:0000313" key="2">
    <source>
        <dbReference type="EMBL" id="RRT57622.1"/>
    </source>
</evidence>
<dbReference type="AlphaFoldDB" id="A0A426Z0Y0"/>
<sequence length="97" mass="10430">MDGSHNALLTQPHPEPVSGYSRAGTDKNSFKVEGLEAGSCTPAPSAFSHRRIPKGPLVIVLLQPPRVQWVKSQIVPDTKPGFHQCPLDNGLNDSFAS</sequence>
<evidence type="ECO:0000313" key="3">
    <source>
        <dbReference type="Proteomes" id="UP000287651"/>
    </source>
</evidence>
<proteinExistence type="predicted"/>
<name>A0A426Z0Y0_ENSVE</name>
<reference evidence="2 3" key="1">
    <citation type="journal article" date="2014" name="Agronomy (Basel)">
        <title>A Draft Genome Sequence for Ensete ventricosum, the Drought-Tolerant Tree Against Hunger.</title>
        <authorList>
            <person name="Harrison J."/>
            <person name="Moore K.A."/>
            <person name="Paszkiewicz K."/>
            <person name="Jones T."/>
            <person name="Grant M."/>
            <person name="Ambacheew D."/>
            <person name="Muzemil S."/>
            <person name="Studholme D.J."/>
        </authorList>
    </citation>
    <scope>NUCLEOTIDE SEQUENCE [LARGE SCALE GENOMIC DNA]</scope>
</reference>
<gene>
    <name evidence="2" type="ORF">B296_00022059</name>
</gene>
<evidence type="ECO:0000256" key="1">
    <source>
        <dbReference type="SAM" id="MobiDB-lite"/>
    </source>
</evidence>
<dbReference type="Proteomes" id="UP000287651">
    <property type="component" value="Unassembled WGS sequence"/>
</dbReference>
<protein>
    <submittedName>
        <fullName evidence="2">Uncharacterized protein</fullName>
    </submittedName>
</protein>
<accession>A0A426Z0Y0</accession>
<feature type="region of interest" description="Disordered" evidence="1">
    <location>
        <begin position="1"/>
        <end position="26"/>
    </location>
</feature>
<comment type="caution">
    <text evidence="2">The sequence shown here is derived from an EMBL/GenBank/DDBJ whole genome shotgun (WGS) entry which is preliminary data.</text>
</comment>